<dbReference type="InterPro" id="IPR028094">
    <property type="entry name" value="RTC4_C"/>
</dbReference>
<evidence type="ECO:0000313" key="11">
    <source>
        <dbReference type="Proteomes" id="UP001278500"/>
    </source>
</evidence>
<feature type="region of interest" description="Disordered" evidence="8">
    <location>
        <begin position="650"/>
        <end position="740"/>
    </location>
</feature>
<protein>
    <recommendedName>
        <fullName evidence="5">Restriction of telomere capping protein 4</fullName>
    </recommendedName>
</protein>
<accession>A0AAE0MXI3</accession>
<dbReference type="EMBL" id="JAUEPP010000001">
    <property type="protein sequence ID" value="KAK3355117.1"/>
    <property type="molecule type" value="Genomic_DNA"/>
</dbReference>
<evidence type="ECO:0000256" key="4">
    <source>
        <dbReference type="ARBA" id="ARBA00009461"/>
    </source>
</evidence>
<feature type="compositionally biased region" description="Basic residues" evidence="8">
    <location>
        <begin position="214"/>
        <end position="225"/>
    </location>
</feature>
<feature type="compositionally biased region" description="Polar residues" evidence="8">
    <location>
        <begin position="59"/>
        <end position="70"/>
    </location>
</feature>
<feature type="domain" description="Restriction of telomere capping protein 4 C-terminal" evidence="9">
    <location>
        <begin position="493"/>
        <end position="615"/>
    </location>
</feature>
<evidence type="ECO:0000256" key="6">
    <source>
        <dbReference type="ARBA" id="ARBA00022490"/>
    </source>
</evidence>
<sequence length="740" mass="82877">MNDTQDQRARVVGLNKNQQLKPLLSTFRRPVVSENGPMFSEDTFAADVPVPKFRASVNDIGSSGPKQSNDMYIPKFPGIDRDDEDGPVVKKPQDMSVPRFKSASDNGHDPITRKDDVWLATEVPKFNDFPKSTGGGRDIAKSEKTVNVDDPPVSSSDDDDDDPFSNRGGIQPTFIRGQQIKKPALSPLDGDKLTTTEDEAVSGTTLDGSGYGKRNTRASASRKRTLGPLSDDDIEDDQPQKKAKTQTHKSEELGSHLKANIDAIMRWGAPRKTAGYGGKTAYGSKAKASAAKSNALVSNKKHIAAQKQQTRTPSTKSRTTLQLPTKVEILERPSPKLRIPRLFDALSGDQVSPIKKPMEKRKIRRAKPPRKRSQETGDMSSGYDLEDDETSDRAAADTTMPGSPGSPLSSLDSTFKSSRVVLCPMCDEEVDKSFFEGFKAKHPRMTLHQEQQFCQSHKRDSANKEWLEKGYPDIDWTVMDKRIKKHYDFLRSVLNGGESYYATVFSNKIKSGQNKTLLKSDGNLTPGYYGMRGLRIMSEHLVNNFSSELRNRAVQDRLVSKRGYMVYVQSVLVPELAVRLIMEDRIQQANQEVTEEEARNIMKDSVWVGELLNEEDADHVLYEDEEDEESQNDEMGLRDEDEAHLRYEYESKLKHEDGDKLKYEDQGSAKQEDEDVKSNGNVIIHIEDDDKVKSKDQDDAKQQGENIKSNGNGINQIKDEEDDDKLSISSLTSLSDLEEL</sequence>
<evidence type="ECO:0000256" key="8">
    <source>
        <dbReference type="SAM" id="MobiDB-lite"/>
    </source>
</evidence>
<dbReference type="Proteomes" id="UP001278500">
    <property type="component" value="Unassembled WGS sequence"/>
</dbReference>
<comment type="function">
    <text evidence="1">May be involved in a process influencing telomere capping.</text>
</comment>
<evidence type="ECO:0000256" key="3">
    <source>
        <dbReference type="ARBA" id="ARBA00004496"/>
    </source>
</evidence>
<dbReference type="Pfam" id="PF14474">
    <property type="entry name" value="RTC4"/>
    <property type="match status" value="1"/>
</dbReference>
<feature type="region of interest" description="Disordered" evidence="8">
    <location>
        <begin position="348"/>
        <end position="411"/>
    </location>
</feature>
<evidence type="ECO:0000256" key="2">
    <source>
        <dbReference type="ARBA" id="ARBA00004123"/>
    </source>
</evidence>
<feature type="compositionally biased region" description="Basic residues" evidence="8">
    <location>
        <begin position="358"/>
        <end position="371"/>
    </location>
</feature>
<feature type="region of interest" description="Disordered" evidence="8">
    <location>
        <begin position="58"/>
        <end position="255"/>
    </location>
</feature>
<dbReference type="AlphaFoldDB" id="A0AAE0MXI3"/>
<dbReference type="GeneID" id="87864827"/>
<reference evidence="10" key="1">
    <citation type="journal article" date="2023" name="Mol. Phylogenet. Evol.">
        <title>Genome-scale phylogeny and comparative genomics of the fungal order Sordariales.</title>
        <authorList>
            <person name="Hensen N."/>
            <person name="Bonometti L."/>
            <person name="Westerberg I."/>
            <person name="Brannstrom I.O."/>
            <person name="Guillou S."/>
            <person name="Cros-Aarteil S."/>
            <person name="Calhoun S."/>
            <person name="Haridas S."/>
            <person name="Kuo A."/>
            <person name="Mondo S."/>
            <person name="Pangilinan J."/>
            <person name="Riley R."/>
            <person name="LaButti K."/>
            <person name="Andreopoulos B."/>
            <person name="Lipzen A."/>
            <person name="Chen C."/>
            <person name="Yan M."/>
            <person name="Daum C."/>
            <person name="Ng V."/>
            <person name="Clum A."/>
            <person name="Steindorff A."/>
            <person name="Ohm R.A."/>
            <person name="Martin F."/>
            <person name="Silar P."/>
            <person name="Natvig D.O."/>
            <person name="Lalanne C."/>
            <person name="Gautier V."/>
            <person name="Ament-Velasquez S.L."/>
            <person name="Kruys A."/>
            <person name="Hutchinson M.I."/>
            <person name="Powell A.J."/>
            <person name="Barry K."/>
            <person name="Miller A.N."/>
            <person name="Grigoriev I.V."/>
            <person name="Debuchy R."/>
            <person name="Gladieux P."/>
            <person name="Hiltunen Thoren M."/>
            <person name="Johannesson H."/>
        </authorList>
    </citation>
    <scope>NUCLEOTIDE SEQUENCE</scope>
    <source>
        <strain evidence="10">CBS 560.94</strain>
    </source>
</reference>
<evidence type="ECO:0000256" key="5">
    <source>
        <dbReference type="ARBA" id="ARBA00015162"/>
    </source>
</evidence>
<evidence type="ECO:0000256" key="1">
    <source>
        <dbReference type="ARBA" id="ARBA00002738"/>
    </source>
</evidence>
<feature type="compositionally biased region" description="Polar residues" evidence="8">
    <location>
        <begin position="704"/>
        <end position="715"/>
    </location>
</feature>
<feature type="compositionally biased region" description="Basic and acidic residues" evidence="8">
    <location>
        <begin position="685"/>
        <end position="702"/>
    </location>
</feature>
<comment type="caution">
    <text evidence="10">The sequence shown here is derived from an EMBL/GenBank/DDBJ whole genome shotgun (WGS) entry which is preliminary data.</text>
</comment>
<dbReference type="PANTHER" id="PTHR41391:SF1">
    <property type="entry name" value="RESTRICTION OF TELOMERE CAPPING PROTEIN 4"/>
    <property type="match status" value="1"/>
</dbReference>
<feature type="compositionally biased region" description="Basic and acidic residues" evidence="8">
    <location>
        <begin position="138"/>
        <end position="147"/>
    </location>
</feature>
<dbReference type="InterPro" id="IPR039024">
    <property type="entry name" value="RTC4"/>
</dbReference>
<evidence type="ECO:0000256" key="7">
    <source>
        <dbReference type="ARBA" id="ARBA00023242"/>
    </source>
</evidence>
<dbReference type="PANTHER" id="PTHR41391">
    <property type="entry name" value="RESTRICTION OF TELOMERE CAPPING PROTEIN 4"/>
    <property type="match status" value="1"/>
</dbReference>
<dbReference type="GO" id="GO:0005634">
    <property type="term" value="C:nucleus"/>
    <property type="evidence" value="ECO:0007669"/>
    <property type="project" value="UniProtKB-SubCell"/>
</dbReference>
<name>A0AAE0MXI3_9PEZI</name>
<dbReference type="RefSeq" id="XP_062686495.1">
    <property type="nucleotide sequence ID" value="XM_062827673.1"/>
</dbReference>
<keyword evidence="6" id="KW-0963">Cytoplasm</keyword>
<dbReference type="SMART" id="SM01312">
    <property type="entry name" value="RTC4"/>
    <property type="match status" value="1"/>
</dbReference>
<keyword evidence="11" id="KW-1185">Reference proteome</keyword>
<reference evidence="10" key="2">
    <citation type="submission" date="2023-06" db="EMBL/GenBank/DDBJ databases">
        <authorList>
            <consortium name="Lawrence Berkeley National Laboratory"/>
            <person name="Haridas S."/>
            <person name="Hensen N."/>
            <person name="Bonometti L."/>
            <person name="Westerberg I."/>
            <person name="Brannstrom I.O."/>
            <person name="Guillou S."/>
            <person name="Cros-Aarteil S."/>
            <person name="Calhoun S."/>
            <person name="Kuo A."/>
            <person name="Mondo S."/>
            <person name="Pangilinan J."/>
            <person name="Riley R."/>
            <person name="Labutti K."/>
            <person name="Andreopoulos B."/>
            <person name="Lipzen A."/>
            <person name="Chen C."/>
            <person name="Yanf M."/>
            <person name="Daum C."/>
            <person name="Ng V."/>
            <person name="Clum A."/>
            <person name="Steindorff A."/>
            <person name="Ohm R."/>
            <person name="Martin F."/>
            <person name="Silar P."/>
            <person name="Natvig D."/>
            <person name="Lalanne C."/>
            <person name="Gautier V."/>
            <person name="Ament-Velasquez S.L."/>
            <person name="Kruys A."/>
            <person name="Hutchinson M.I."/>
            <person name="Powell A.J."/>
            <person name="Barry K."/>
            <person name="Miller A.N."/>
            <person name="Grigoriev I.V."/>
            <person name="Debuchy R."/>
            <person name="Gladieux P."/>
            <person name="Thoren M.H."/>
            <person name="Johannesson H."/>
        </authorList>
    </citation>
    <scope>NUCLEOTIDE SEQUENCE</scope>
    <source>
        <strain evidence="10">CBS 560.94</strain>
    </source>
</reference>
<comment type="similarity">
    <text evidence="4">Belongs to the RTC4 family.</text>
</comment>
<evidence type="ECO:0000313" key="10">
    <source>
        <dbReference type="EMBL" id="KAK3355117.1"/>
    </source>
</evidence>
<proteinExistence type="inferred from homology"/>
<gene>
    <name evidence="10" type="ORF">B0H65DRAFT_484645</name>
</gene>
<keyword evidence="7" id="KW-0539">Nucleus</keyword>
<feature type="compositionally biased region" description="Low complexity" evidence="8">
    <location>
        <begin position="401"/>
        <end position="411"/>
    </location>
</feature>
<dbReference type="GO" id="GO:0005737">
    <property type="term" value="C:cytoplasm"/>
    <property type="evidence" value="ECO:0007669"/>
    <property type="project" value="UniProtKB-SubCell"/>
</dbReference>
<feature type="compositionally biased region" description="Basic and acidic residues" evidence="8">
    <location>
        <begin position="106"/>
        <end position="117"/>
    </location>
</feature>
<comment type="subcellular location">
    <subcellularLocation>
        <location evidence="3">Cytoplasm</location>
    </subcellularLocation>
    <subcellularLocation>
        <location evidence="2">Nucleus</location>
    </subcellularLocation>
</comment>
<evidence type="ECO:0000259" key="9">
    <source>
        <dbReference type="SMART" id="SM01312"/>
    </source>
</evidence>
<feature type="compositionally biased region" description="Basic and acidic residues" evidence="8">
    <location>
        <begin position="650"/>
        <end position="671"/>
    </location>
</feature>
<feature type="compositionally biased region" description="Low complexity" evidence="8">
    <location>
        <begin position="727"/>
        <end position="740"/>
    </location>
</feature>
<organism evidence="10 11">
    <name type="scientific">Neurospora tetraspora</name>
    <dbReference type="NCBI Taxonomy" id="94610"/>
    <lineage>
        <taxon>Eukaryota</taxon>
        <taxon>Fungi</taxon>
        <taxon>Dikarya</taxon>
        <taxon>Ascomycota</taxon>
        <taxon>Pezizomycotina</taxon>
        <taxon>Sordariomycetes</taxon>
        <taxon>Sordariomycetidae</taxon>
        <taxon>Sordariales</taxon>
        <taxon>Sordariaceae</taxon>
        <taxon>Neurospora</taxon>
    </lineage>
</organism>